<dbReference type="Proteomes" id="UP001054945">
    <property type="component" value="Unassembled WGS sequence"/>
</dbReference>
<dbReference type="AlphaFoldDB" id="A0AAV4RLY7"/>
<evidence type="ECO:0000256" key="2">
    <source>
        <dbReference type="SAM" id="MobiDB-lite"/>
    </source>
</evidence>
<accession>A0AAV4RLY7</accession>
<dbReference type="PANTHER" id="PTHR10380">
    <property type="entry name" value="CUTICLE PROTEIN"/>
    <property type="match status" value="1"/>
</dbReference>
<comment type="caution">
    <text evidence="3">The sequence shown here is derived from an EMBL/GenBank/DDBJ whole genome shotgun (WGS) entry which is preliminary data.</text>
</comment>
<reference evidence="3 4" key="1">
    <citation type="submission" date="2021-06" db="EMBL/GenBank/DDBJ databases">
        <title>Caerostris extrusa draft genome.</title>
        <authorList>
            <person name="Kono N."/>
            <person name="Arakawa K."/>
        </authorList>
    </citation>
    <scope>NUCLEOTIDE SEQUENCE [LARGE SCALE GENOMIC DNA]</scope>
</reference>
<evidence type="ECO:0000313" key="4">
    <source>
        <dbReference type="Proteomes" id="UP001054945"/>
    </source>
</evidence>
<evidence type="ECO:0000256" key="1">
    <source>
        <dbReference type="PROSITE-ProRule" id="PRU00497"/>
    </source>
</evidence>
<dbReference type="EMBL" id="BPLR01008138">
    <property type="protein sequence ID" value="GIY22372.1"/>
    <property type="molecule type" value="Genomic_DNA"/>
</dbReference>
<proteinExistence type="predicted"/>
<evidence type="ECO:0008006" key="5">
    <source>
        <dbReference type="Google" id="ProtNLM"/>
    </source>
</evidence>
<dbReference type="GO" id="GO:0008010">
    <property type="term" value="F:structural constituent of chitin-based larval cuticle"/>
    <property type="evidence" value="ECO:0007669"/>
    <property type="project" value="TreeGrafter"/>
</dbReference>
<dbReference type="InterPro" id="IPR000618">
    <property type="entry name" value="Insect_cuticle"/>
</dbReference>
<dbReference type="PROSITE" id="PS51155">
    <property type="entry name" value="CHIT_BIND_RR_2"/>
    <property type="match status" value="1"/>
</dbReference>
<organism evidence="3 4">
    <name type="scientific">Caerostris extrusa</name>
    <name type="common">Bark spider</name>
    <name type="synonym">Caerostris bankana</name>
    <dbReference type="NCBI Taxonomy" id="172846"/>
    <lineage>
        <taxon>Eukaryota</taxon>
        <taxon>Metazoa</taxon>
        <taxon>Ecdysozoa</taxon>
        <taxon>Arthropoda</taxon>
        <taxon>Chelicerata</taxon>
        <taxon>Arachnida</taxon>
        <taxon>Araneae</taxon>
        <taxon>Araneomorphae</taxon>
        <taxon>Entelegynae</taxon>
        <taxon>Araneoidea</taxon>
        <taxon>Araneidae</taxon>
        <taxon>Caerostris</taxon>
    </lineage>
</organism>
<dbReference type="PANTHER" id="PTHR10380:SF235">
    <property type="entry name" value="CUTICULAR PROTEIN 73D, ISOFORM B"/>
    <property type="match status" value="1"/>
</dbReference>
<feature type="region of interest" description="Disordered" evidence="2">
    <location>
        <begin position="94"/>
        <end position="115"/>
    </location>
</feature>
<dbReference type="InterPro" id="IPR050468">
    <property type="entry name" value="Cuticle_Struct_Prot"/>
</dbReference>
<keyword evidence="4" id="KW-1185">Reference proteome</keyword>
<sequence length="211" mass="22965">MDFPDKGLLFPFLIRIPVEFWMLTKGQWAGSISIYTGLDCGWHHIRSSSSSFQQLWLSLLLSFLSALIVAISAQRLVQPEVYAPIPYSFSYNAPTEDGGNSAREETGDGNGRVQGSYTVQGEGGFGRVVNYVADENGFRASIQTNEPGTANQNPADVVIESTAETQPISPIRTAPITPIAPITRPVVPANSRAGVRYVLVPITDPRAQGYY</sequence>
<protein>
    <recommendedName>
        <fullName evidence="5">Cuticle protein 10.9</fullName>
    </recommendedName>
</protein>
<dbReference type="Pfam" id="PF00379">
    <property type="entry name" value="Chitin_bind_4"/>
    <property type="match status" value="1"/>
</dbReference>
<name>A0AAV4RLY7_CAEEX</name>
<keyword evidence="1" id="KW-0193">Cuticle</keyword>
<dbReference type="GO" id="GO:0062129">
    <property type="term" value="C:chitin-based extracellular matrix"/>
    <property type="evidence" value="ECO:0007669"/>
    <property type="project" value="TreeGrafter"/>
</dbReference>
<evidence type="ECO:0000313" key="3">
    <source>
        <dbReference type="EMBL" id="GIY22372.1"/>
    </source>
</evidence>
<gene>
    <name evidence="3" type="ORF">CEXT_556081</name>
</gene>